<keyword evidence="8" id="KW-0408">Iron</keyword>
<evidence type="ECO:0000313" key="11">
    <source>
        <dbReference type="EMBL" id="KAG6423867.1"/>
    </source>
</evidence>
<evidence type="ECO:0000256" key="10">
    <source>
        <dbReference type="ARBA" id="ARBA00023136"/>
    </source>
</evidence>
<evidence type="ECO:0000256" key="2">
    <source>
        <dbReference type="ARBA" id="ARBA00010617"/>
    </source>
</evidence>
<name>A0A8X9A086_SALSN</name>
<evidence type="ECO:0000256" key="6">
    <source>
        <dbReference type="ARBA" id="ARBA00022989"/>
    </source>
</evidence>
<gene>
    <name evidence="11" type="ORF">SASPL_114272</name>
</gene>
<keyword evidence="10" id="KW-0472">Membrane</keyword>
<evidence type="ECO:0000313" key="12">
    <source>
        <dbReference type="Proteomes" id="UP000298416"/>
    </source>
</evidence>
<dbReference type="GO" id="GO:0004497">
    <property type="term" value="F:monooxygenase activity"/>
    <property type="evidence" value="ECO:0007669"/>
    <property type="project" value="UniProtKB-KW"/>
</dbReference>
<evidence type="ECO:0000256" key="7">
    <source>
        <dbReference type="ARBA" id="ARBA00023002"/>
    </source>
</evidence>
<dbReference type="SUPFAM" id="SSF48264">
    <property type="entry name" value="Cytochrome P450"/>
    <property type="match status" value="1"/>
</dbReference>
<dbReference type="Pfam" id="PF00067">
    <property type="entry name" value="p450"/>
    <property type="match status" value="1"/>
</dbReference>
<dbReference type="InterPro" id="IPR001128">
    <property type="entry name" value="Cyt_P450"/>
</dbReference>
<evidence type="ECO:0000256" key="9">
    <source>
        <dbReference type="ARBA" id="ARBA00023033"/>
    </source>
</evidence>
<reference evidence="11" key="1">
    <citation type="submission" date="2018-01" db="EMBL/GenBank/DDBJ databases">
        <authorList>
            <person name="Mao J.F."/>
        </authorList>
    </citation>
    <scope>NUCLEOTIDE SEQUENCE</scope>
    <source>
        <strain evidence="11">Huo1</strain>
        <tissue evidence="11">Leaf</tissue>
    </source>
</reference>
<dbReference type="InterPro" id="IPR036396">
    <property type="entry name" value="Cyt_P450_sf"/>
</dbReference>
<dbReference type="GO" id="GO:0020037">
    <property type="term" value="F:heme binding"/>
    <property type="evidence" value="ECO:0007669"/>
    <property type="project" value="InterPro"/>
</dbReference>
<dbReference type="PANTHER" id="PTHR24282">
    <property type="entry name" value="CYTOCHROME P450 FAMILY MEMBER"/>
    <property type="match status" value="1"/>
</dbReference>
<dbReference type="GO" id="GO:0005506">
    <property type="term" value="F:iron ion binding"/>
    <property type="evidence" value="ECO:0007669"/>
    <property type="project" value="InterPro"/>
</dbReference>
<dbReference type="Gene3D" id="1.10.630.10">
    <property type="entry name" value="Cytochrome P450"/>
    <property type="match status" value="1"/>
</dbReference>
<keyword evidence="12" id="KW-1185">Reference proteome</keyword>
<protein>
    <submittedName>
        <fullName evidence="11">Uncharacterized protein</fullName>
    </submittedName>
</protein>
<keyword evidence="9" id="KW-0503">Monooxygenase</keyword>
<comment type="caution">
    <text evidence="11">The sequence shown here is derived from an EMBL/GenBank/DDBJ whole genome shotgun (WGS) entry which is preliminary data.</text>
</comment>
<dbReference type="EMBL" id="PNBA02000005">
    <property type="protein sequence ID" value="KAG6423867.1"/>
    <property type="molecule type" value="Genomic_DNA"/>
</dbReference>
<dbReference type="GO" id="GO:0016020">
    <property type="term" value="C:membrane"/>
    <property type="evidence" value="ECO:0007669"/>
    <property type="project" value="UniProtKB-SubCell"/>
</dbReference>
<dbReference type="AlphaFoldDB" id="A0A8X9A086"/>
<accession>A0A8X9A086</accession>
<proteinExistence type="inferred from homology"/>
<keyword evidence="3" id="KW-0349">Heme</keyword>
<reference evidence="11" key="2">
    <citation type="submission" date="2020-08" db="EMBL/GenBank/DDBJ databases">
        <title>Plant Genome Project.</title>
        <authorList>
            <person name="Zhang R.-G."/>
        </authorList>
    </citation>
    <scope>NUCLEOTIDE SEQUENCE</scope>
    <source>
        <strain evidence="11">Huo1</strain>
        <tissue evidence="11">Leaf</tissue>
    </source>
</reference>
<keyword evidence="6" id="KW-1133">Transmembrane helix</keyword>
<evidence type="ECO:0000256" key="3">
    <source>
        <dbReference type="ARBA" id="ARBA00022617"/>
    </source>
</evidence>
<evidence type="ECO:0000256" key="5">
    <source>
        <dbReference type="ARBA" id="ARBA00022723"/>
    </source>
</evidence>
<keyword evidence="5" id="KW-0479">Metal-binding</keyword>
<keyword evidence="4" id="KW-0812">Transmembrane</keyword>
<dbReference type="GO" id="GO:0016705">
    <property type="term" value="F:oxidoreductase activity, acting on paired donors, with incorporation or reduction of molecular oxygen"/>
    <property type="evidence" value="ECO:0007669"/>
    <property type="project" value="InterPro"/>
</dbReference>
<evidence type="ECO:0000256" key="8">
    <source>
        <dbReference type="ARBA" id="ARBA00023004"/>
    </source>
</evidence>
<dbReference type="PANTHER" id="PTHR24282:SF196">
    <property type="entry name" value="CYTOCHROME P450 714C2"/>
    <property type="match status" value="1"/>
</dbReference>
<evidence type="ECO:0000256" key="4">
    <source>
        <dbReference type="ARBA" id="ARBA00022692"/>
    </source>
</evidence>
<keyword evidence="7" id="KW-0560">Oxidoreductase</keyword>
<sequence>MKTPPTRTPKTLVEDPHYFATELHAVRCIRFHWTFESLLGNGVSASTGELWAYERKVMAPGLNMNKIQKFDSTISTNVEGGKADIKVDNYLIKFARVCFGSNYAEGEQLFEKLQALVQVTAKQRFPHRHSRHENRREWKLRKDVKELISKLLDQKNKAGNEENMLKFILQSSFSPNEMEDFIIDNCKSILLAGYEPVSIAASWILMLLASNKEWQDRVREEVFEVCKGKVPDFDSIRHLKHLTMVIYESLRLYTSAHIESRYAINDLEFASIRIPKGVIIWDMTTSLHTDPDIEVRQWHK</sequence>
<comment type="similarity">
    <text evidence="2">Belongs to the cytochrome P450 family.</text>
</comment>
<dbReference type="InterPro" id="IPR050665">
    <property type="entry name" value="Cytochrome_P450_Monooxygen"/>
</dbReference>
<comment type="subcellular location">
    <subcellularLocation>
        <location evidence="1">Membrane</location>
    </subcellularLocation>
</comment>
<evidence type="ECO:0000256" key="1">
    <source>
        <dbReference type="ARBA" id="ARBA00004370"/>
    </source>
</evidence>
<dbReference type="Proteomes" id="UP000298416">
    <property type="component" value="Unassembled WGS sequence"/>
</dbReference>
<organism evidence="11">
    <name type="scientific">Salvia splendens</name>
    <name type="common">Scarlet sage</name>
    <dbReference type="NCBI Taxonomy" id="180675"/>
    <lineage>
        <taxon>Eukaryota</taxon>
        <taxon>Viridiplantae</taxon>
        <taxon>Streptophyta</taxon>
        <taxon>Embryophyta</taxon>
        <taxon>Tracheophyta</taxon>
        <taxon>Spermatophyta</taxon>
        <taxon>Magnoliopsida</taxon>
        <taxon>eudicotyledons</taxon>
        <taxon>Gunneridae</taxon>
        <taxon>Pentapetalae</taxon>
        <taxon>asterids</taxon>
        <taxon>lamiids</taxon>
        <taxon>Lamiales</taxon>
        <taxon>Lamiaceae</taxon>
        <taxon>Nepetoideae</taxon>
        <taxon>Mentheae</taxon>
        <taxon>Salviinae</taxon>
        <taxon>Salvia</taxon>
        <taxon>Salvia subgen. Calosphace</taxon>
        <taxon>core Calosphace</taxon>
    </lineage>
</organism>